<evidence type="ECO:0000256" key="1">
    <source>
        <dbReference type="ARBA" id="ARBA00022801"/>
    </source>
</evidence>
<dbReference type="SUPFAM" id="SSF53474">
    <property type="entry name" value="alpha/beta-Hydrolases"/>
    <property type="match status" value="1"/>
</dbReference>
<feature type="region of interest" description="Disordered" evidence="2">
    <location>
        <begin position="309"/>
        <end position="425"/>
    </location>
</feature>
<dbReference type="InterPro" id="IPR013094">
    <property type="entry name" value="AB_hydrolase_3"/>
</dbReference>
<feature type="compositionally biased region" description="Low complexity" evidence="2">
    <location>
        <begin position="321"/>
        <end position="341"/>
    </location>
</feature>
<keyword evidence="5" id="KW-1185">Reference proteome</keyword>
<name>A0ABQ3ZIR8_9ACTN</name>
<dbReference type="InterPro" id="IPR029058">
    <property type="entry name" value="AB_hydrolase_fold"/>
</dbReference>
<dbReference type="EMBL" id="BOMN01000018">
    <property type="protein sequence ID" value="GIE18419.1"/>
    <property type="molecule type" value="Genomic_DNA"/>
</dbReference>
<dbReference type="InterPro" id="IPR050300">
    <property type="entry name" value="GDXG_lipolytic_enzyme"/>
</dbReference>
<protein>
    <recommendedName>
        <fullName evidence="3">Alpha/beta hydrolase fold-3 domain-containing protein</fullName>
    </recommendedName>
</protein>
<dbReference type="RefSeq" id="WP_203835686.1">
    <property type="nucleotide sequence ID" value="NZ_BAAATV010000030.1"/>
</dbReference>
<evidence type="ECO:0000259" key="3">
    <source>
        <dbReference type="Pfam" id="PF07859"/>
    </source>
</evidence>
<dbReference type="Pfam" id="PF07859">
    <property type="entry name" value="Abhydrolase_3"/>
    <property type="match status" value="1"/>
</dbReference>
<evidence type="ECO:0000313" key="4">
    <source>
        <dbReference type="EMBL" id="GIE18419.1"/>
    </source>
</evidence>
<gene>
    <name evidence="4" type="ORF">Ahu01nite_015210</name>
</gene>
<dbReference type="Gene3D" id="3.40.50.1820">
    <property type="entry name" value="alpha/beta hydrolase"/>
    <property type="match status" value="1"/>
</dbReference>
<evidence type="ECO:0000256" key="2">
    <source>
        <dbReference type="SAM" id="MobiDB-lite"/>
    </source>
</evidence>
<feature type="domain" description="Alpha/beta hydrolase fold-3" evidence="3">
    <location>
        <begin position="78"/>
        <end position="283"/>
    </location>
</feature>
<feature type="compositionally biased region" description="Low complexity" evidence="2">
    <location>
        <begin position="400"/>
        <end position="417"/>
    </location>
</feature>
<organism evidence="4 5">
    <name type="scientific">Winogradskya humida</name>
    <dbReference type="NCBI Taxonomy" id="113566"/>
    <lineage>
        <taxon>Bacteria</taxon>
        <taxon>Bacillati</taxon>
        <taxon>Actinomycetota</taxon>
        <taxon>Actinomycetes</taxon>
        <taxon>Micromonosporales</taxon>
        <taxon>Micromonosporaceae</taxon>
        <taxon>Winogradskya</taxon>
    </lineage>
</organism>
<dbReference type="Proteomes" id="UP000603200">
    <property type="component" value="Unassembled WGS sequence"/>
</dbReference>
<comment type="caution">
    <text evidence="4">The sequence shown here is derived from an EMBL/GenBank/DDBJ whole genome shotgun (WGS) entry which is preliminary data.</text>
</comment>
<proteinExistence type="predicted"/>
<sequence>MTELDEAARRLVVGALHPPYLYAIGPHDARLALDLMQAPPDDPPGVTRHEVTIPTPRGPLRVHVLVPLTAGSGPPPIIMYAHGGGWIVGGYDTHHRLAVALSCETGAIVVVPDYVRVPEARHPGAVEQLTATLAWIRANGLPATGDLTRIALVGDCAGATMALAVALTDRDAVAHGHPPLRTQVLLYPLGRPLPDDPSATEFATGAALRLADVQRLWQEYSPRADPAADPLAATDLHGLPPALLITAEADVTRDRAERFGARLRASGVAVTAVRYLGTVHDFAVLDALRWTPAATAVLGQMIDHLSTAFAPAPQPEPEPELQPQAQPQAQAQAQPRLQPQPSAGLRAAGDPLPSAGPRPAPGLAGSRPAPDVAGLPPAPDEARPAPDVAGLPPAPDEARPAPGVAGVAAVARSRGPGAERGPGAA</sequence>
<dbReference type="PANTHER" id="PTHR48081:SF8">
    <property type="entry name" value="ALPHA_BETA HYDROLASE FOLD-3 DOMAIN-CONTAINING PROTEIN-RELATED"/>
    <property type="match status" value="1"/>
</dbReference>
<evidence type="ECO:0000313" key="5">
    <source>
        <dbReference type="Proteomes" id="UP000603200"/>
    </source>
</evidence>
<reference evidence="4 5" key="1">
    <citation type="submission" date="2021-01" db="EMBL/GenBank/DDBJ databases">
        <title>Whole genome shotgun sequence of Actinoplanes humidus NBRC 14915.</title>
        <authorList>
            <person name="Komaki H."/>
            <person name="Tamura T."/>
        </authorList>
    </citation>
    <scope>NUCLEOTIDE SEQUENCE [LARGE SCALE GENOMIC DNA]</scope>
    <source>
        <strain evidence="4 5">NBRC 14915</strain>
    </source>
</reference>
<keyword evidence="1" id="KW-0378">Hydrolase</keyword>
<dbReference type="PANTHER" id="PTHR48081">
    <property type="entry name" value="AB HYDROLASE SUPERFAMILY PROTEIN C4A8.06C"/>
    <property type="match status" value="1"/>
</dbReference>
<accession>A0ABQ3ZIR8</accession>